<protein>
    <submittedName>
        <fullName evidence="1">Uncharacterized protein</fullName>
    </submittedName>
</protein>
<evidence type="ECO:0000313" key="1">
    <source>
        <dbReference type="EnsemblPlants" id="AVESA.00010b.r2.4CG1289080.1.CDS.1"/>
    </source>
</evidence>
<keyword evidence="2" id="KW-1185">Reference proteome</keyword>
<organism evidence="1 2">
    <name type="scientific">Avena sativa</name>
    <name type="common">Oat</name>
    <dbReference type="NCBI Taxonomy" id="4498"/>
    <lineage>
        <taxon>Eukaryota</taxon>
        <taxon>Viridiplantae</taxon>
        <taxon>Streptophyta</taxon>
        <taxon>Embryophyta</taxon>
        <taxon>Tracheophyta</taxon>
        <taxon>Spermatophyta</taxon>
        <taxon>Magnoliopsida</taxon>
        <taxon>Liliopsida</taxon>
        <taxon>Poales</taxon>
        <taxon>Poaceae</taxon>
        <taxon>BOP clade</taxon>
        <taxon>Pooideae</taxon>
        <taxon>Poodae</taxon>
        <taxon>Poeae</taxon>
        <taxon>Poeae Chloroplast Group 1 (Aveneae type)</taxon>
        <taxon>Aveninae</taxon>
        <taxon>Avena</taxon>
    </lineage>
</organism>
<accession>A0ACD5WV21</accession>
<reference evidence="1" key="2">
    <citation type="submission" date="2025-09" db="UniProtKB">
        <authorList>
            <consortium name="EnsemblPlants"/>
        </authorList>
    </citation>
    <scope>IDENTIFICATION</scope>
</reference>
<dbReference type="Proteomes" id="UP001732700">
    <property type="component" value="Chromosome 4C"/>
</dbReference>
<name>A0ACD5WV21_AVESA</name>
<reference evidence="1" key="1">
    <citation type="submission" date="2021-05" db="EMBL/GenBank/DDBJ databases">
        <authorList>
            <person name="Scholz U."/>
            <person name="Mascher M."/>
            <person name="Fiebig A."/>
        </authorList>
    </citation>
    <scope>NUCLEOTIDE SEQUENCE [LARGE SCALE GENOMIC DNA]</scope>
</reference>
<sequence>MWTLKCQTILRNRGGHTNLLVICVDTPPKQRDVSFSKRIWAATTSWLSCPDLLLCLGSGRPKVLDYWHAIAKTPTSSLKGLQTAIILIVWEIWKERNERVFGNRSSLPSVIMDKIREEEKDWILAGAKNLAELVG</sequence>
<evidence type="ECO:0000313" key="2">
    <source>
        <dbReference type="Proteomes" id="UP001732700"/>
    </source>
</evidence>
<proteinExistence type="predicted"/>
<dbReference type="EnsemblPlants" id="AVESA.00010b.r2.4CG1289080.1">
    <property type="protein sequence ID" value="AVESA.00010b.r2.4CG1289080.1.CDS.1"/>
    <property type="gene ID" value="AVESA.00010b.r2.4CG1289080"/>
</dbReference>